<dbReference type="AlphaFoldDB" id="A0A0J8WSA8"/>
<evidence type="ECO:0000256" key="2">
    <source>
        <dbReference type="ARBA" id="ARBA00022670"/>
    </source>
</evidence>
<dbReference type="RefSeq" id="WP_048896150.1">
    <property type="nucleotide sequence ID" value="NZ_LFOD01000025.1"/>
</dbReference>
<dbReference type="GO" id="GO:0006508">
    <property type="term" value="P:proteolysis"/>
    <property type="evidence" value="ECO:0007669"/>
    <property type="project" value="UniProtKB-KW"/>
</dbReference>
<dbReference type="GO" id="GO:0008234">
    <property type="term" value="F:cysteine-type peptidase activity"/>
    <property type="evidence" value="ECO:0007669"/>
    <property type="project" value="UniProtKB-KW"/>
</dbReference>
<comment type="caution">
    <text evidence="6">The sequence shown here is derived from an EMBL/GenBank/DDBJ whole genome shotgun (WGS) entry which is preliminary data.</text>
</comment>
<comment type="similarity">
    <text evidence="1">Belongs to the peptidase C40 family.</text>
</comment>
<evidence type="ECO:0000256" key="4">
    <source>
        <dbReference type="ARBA" id="ARBA00022807"/>
    </source>
</evidence>
<dbReference type="OrthoDB" id="2989771at2"/>
<dbReference type="PANTHER" id="PTHR47359:SF3">
    <property type="entry name" value="NLP_P60 DOMAIN-CONTAINING PROTEIN-RELATED"/>
    <property type="match status" value="1"/>
</dbReference>
<gene>
    <name evidence="6" type="ORF">ACT17_22555</name>
</gene>
<evidence type="ECO:0000313" key="6">
    <source>
        <dbReference type="EMBL" id="KMV15894.1"/>
    </source>
</evidence>
<reference evidence="6 7" key="1">
    <citation type="submission" date="2015-06" db="EMBL/GenBank/DDBJ databases">
        <title>Genome sequence of Mycobacterium conceptionense strain MLE.</title>
        <authorList>
            <person name="Greninger A.L."/>
            <person name="Cunningham G."/>
            <person name="Chiu C.Y."/>
            <person name="Miller S."/>
        </authorList>
    </citation>
    <scope>NUCLEOTIDE SEQUENCE [LARGE SCALE GENOMIC DNA]</scope>
    <source>
        <strain evidence="6 7">MLE</strain>
    </source>
</reference>
<dbReference type="EMBL" id="LFOD01000025">
    <property type="protein sequence ID" value="KMV15894.1"/>
    <property type="molecule type" value="Genomic_DNA"/>
</dbReference>
<dbReference type="PROSITE" id="PS51935">
    <property type="entry name" value="NLPC_P60"/>
    <property type="match status" value="1"/>
</dbReference>
<organism evidence="6 7">
    <name type="scientific">Mycolicibacterium conceptionense</name>
    <dbReference type="NCBI Taxonomy" id="451644"/>
    <lineage>
        <taxon>Bacteria</taxon>
        <taxon>Bacillati</taxon>
        <taxon>Actinomycetota</taxon>
        <taxon>Actinomycetes</taxon>
        <taxon>Mycobacteriales</taxon>
        <taxon>Mycobacteriaceae</taxon>
        <taxon>Mycolicibacterium</taxon>
    </lineage>
</organism>
<dbReference type="SUPFAM" id="SSF54001">
    <property type="entry name" value="Cysteine proteinases"/>
    <property type="match status" value="1"/>
</dbReference>
<keyword evidence="3" id="KW-0378">Hydrolase</keyword>
<dbReference type="PATRIC" id="fig|451644.5.peg.4655"/>
<evidence type="ECO:0000256" key="1">
    <source>
        <dbReference type="ARBA" id="ARBA00007074"/>
    </source>
</evidence>
<evidence type="ECO:0000259" key="5">
    <source>
        <dbReference type="PROSITE" id="PS51935"/>
    </source>
</evidence>
<dbReference type="InterPro" id="IPR051794">
    <property type="entry name" value="PG_Endopeptidase_C40"/>
</dbReference>
<accession>A0A0J8WSA8</accession>
<name>A0A0J8WSA8_9MYCO</name>
<dbReference type="InterPro" id="IPR000064">
    <property type="entry name" value="NLP_P60_dom"/>
</dbReference>
<dbReference type="Pfam" id="PF00877">
    <property type="entry name" value="NLPC_P60"/>
    <property type="match status" value="1"/>
</dbReference>
<proteinExistence type="inferred from homology"/>
<dbReference type="PANTHER" id="PTHR47359">
    <property type="entry name" value="PEPTIDOGLYCAN DL-ENDOPEPTIDASE CWLO"/>
    <property type="match status" value="1"/>
</dbReference>
<dbReference type="InterPro" id="IPR038765">
    <property type="entry name" value="Papain-like_cys_pep_sf"/>
</dbReference>
<feature type="domain" description="NlpC/P60" evidence="5">
    <location>
        <begin position="2"/>
        <end position="141"/>
    </location>
</feature>
<dbReference type="Gene3D" id="3.90.1720.10">
    <property type="entry name" value="endopeptidase domain like (from Nostoc punctiforme)"/>
    <property type="match status" value="1"/>
</dbReference>
<evidence type="ECO:0000313" key="7">
    <source>
        <dbReference type="Proteomes" id="UP000037594"/>
    </source>
</evidence>
<sequence length="141" mass="15286">MTNYQEQLWTVAQDLVDRGVDFAWGGGGPKGPTFGARDGGFADSHGDYEKVGFDSGSLAQYMLFQVFGVTIPRGTHAQLAAGVEVYLPEPGDLIFPDSEGGEYCMVYLGDARVVEVTRSGEKVRISEPHIHGAYTVRRLIG</sequence>
<keyword evidence="2" id="KW-0645">Protease</keyword>
<protein>
    <recommendedName>
        <fullName evidence="5">NlpC/P60 domain-containing protein</fullName>
    </recommendedName>
</protein>
<dbReference type="Proteomes" id="UP000037594">
    <property type="component" value="Unassembled WGS sequence"/>
</dbReference>
<keyword evidence="4" id="KW-0788">Thiol protease</keyword>
<evidence type="ECO:0000256" key="3">
    <source>
        <dbReference type="ARBA" id="ARBA00022801"/>
    </source>
</evidence>